<dbReference type="PIRSF" id="PIRSF001500">
    <property type="entry name" value="Chor_mut_pdt_Ppr"/>
    <property type="match status" value="1"/>
</dbReference>
<dbReference type="Gene3D" id="1.20.59.10">
    <property type="entry name" value="Chorismate mutase"/>
    <property type="match status" value="1"/>
</dbReference>
<dbReference type="GO" id="GO:0009697">
    <property type="term" value="P:salicylic acid biosynthetic process"/>
    <property type="evidence" value="ECO:0007669"/>
    <property type="project" value="TreeGrafter"/>
</dbReference>
<reference evidence="4" key="1">
    <citation type="submission" date="2020-06" db="EMBL/GenBank/DDBJ databases">
        <title>Characterization of fructooligosaccharide metabolism and fructooligosaccharide-degrading enzymes in human commensal butyrate producers.</title>
        <authorList>
            <person name="Tanno H."/>
            <person name="Fujii T."/>
            <person name="Hirano K."/>
            <person name="Maeno S."/>
            <person name="Tonozuka T."/>
            <person name="Sakamoto M."/>
            <person name="Ohkuma M."/>
            <person name="Tochio T."/>
            <person name="Endo A."/>
        </authorList>
    </citation>
    <scope>NUCLEOTIDE SEQUENCE</scope>
    <source>
        <strain evidence="4">JCM 31265</strain>
    </source>
</reference>
<proteinExistence type="predicted"/>
<dbReference type="SUPFAM" id="SSF48600">
    <property type="entry name" value="Chorismate mutase II"/>
    <property type="match status" value="1"/>
</dbReference>
<protein>
    <recommendedName>
        <fullName evidence="6">Prephenate dehydratase</fullName>
    </recommendedName>
</protein>
<evidence type="ECO:0000259" key="3">
    <source>
        <dbReference type="PROSITE" id="PS51671"/>
    </source>
</evidence>
<dbReference type="AlphaFoldDB" id="A0AAI9K5E9"/>
<dbReference type="SUPFAM" id="SSF55021">
    <property type="entry name" value="ACT-like"/>
    <property type="match status" value="1"/>
</dbReference>
<feature type="domain" description="Chorismate mutase" evidence="2">
    <location>
        <begin position="1"/>
        <end position="82"/>
    </location>
</feature>
<dbReference type="PROSITE" id="PS51168">
    <property type="entry name" value="CHORISMATE_MUT_2"/>
    <property type="match status" value="1"/>
</dbReference>
<evidence type="ECO:0000256" key="1">
    <source>
        <dbReference type="ARBA" id="ARBA00023235"/>
    </source>
</evidence>
<feature type="domain" description="ACT" evidence="3">
    <location>
        <begin position="204"/>
        <end position="281"/>
    </location>
</feature>
<evidence type="ECO:0000259" key="2">
    <source>
        <dbReference type="PROSITE" id="PS51168"/>
    </source>
</evidence>
<gene>
    <name evidence="4" type="ORF">COEU31_15670</name>
</gene>
<sequence length="287" mass="33138">MTLADVRKNIDRVDKEIKQLFKERMVLADNVAQVKAETEDDIYKPDREETIISNLTGDVDDNIKMEYTALIKRIMEISRKYQYGRTLELRNCLDVEYDVKEPDIDAVAMIKPELYICQGCSRDKVIAVDSYDEVYELIKTGKVDAGMGILEDISYGVSDALHEVLTNNKLYIYRCNIVNENGHNKKVVTFSDHLIVEENHNRLKVMFVCKNKSGSLSSILSMISDYGVNLTEIHSAPNRQEHWNYRFYVELSANLLKKDIQALVFQLMNETEEFTILGSYACDEEQF</sequence>
<dbReference type="InterPro" id="IPR036979">
    <property type="entry name" value="CM_dom_sf"/>
</dbReference>
<name>A0AAI9K5E9_9FIRM</name>
<dbReference type="EMBL" id="BLYL01000008">
    <property type="protein sequence ID" value="GFO94521.1"/>
    <property type="molecule type" value="Genomic_DNA"/>
</dbReference>
<dbReference type="InterPro" id="IPR051331">
    <property type="entry name" value="Chorismate_mutase-related"/>
</dbReference>
<dbReference type="GO" id="GO:0046417">
    <property type="term" value="P:chorismate metabolic process"/>
    <property type="evidence" value="ECO:0007669"/>
    <property type="project" value="InterPro"/>
</dbReference>
<dbReference type="PROSITE" id="PS51671">
    <property type="entry name" value="ACT"/>
    <property type="match status" value="1"/>
</dbReference>
<dbReference type="PANTHER" id="PTHR38041">
    <property type="entry name" value="CHORISMATE MUTASE"/>
    <property type="match status" value="1"/>
</dbReference>
<evidence type="ECO:0000313" key="4">
    <source>
        <dbReference type="EMBL" id="GFO94521.1"/>
    </source>
</evidence>
<dbReference type="GO" id="GO:0009094">
    <property type="term" value="P:L-phenylalanine biosynthetic process"/>
    <property type="evidence" value="ECO:0007669"/>
    <property type="project" value="InterPro"/>
</dbReference>
<dbReference type="GO" id="GO:0004106">
    <property type="term" value="F:chorismate mutase activity"/>
    <property type="evidence" value="ECO:0007669"/>
    <property type="project" value="InterPro"/>
</dbReference>
<dbReference type="InterPro" id="IPR045865">
    <property type="entry name" value="ACT-like_dom_sf"/>
</dbReference>
<keyword evidence="1" id="KW-0413">Isomerase</keyword>
<dbReference type="InterPro" id="IPR002912">
    <property type="entry name" value="ACT_dom"/>
</dbReference>
<organism evidence="4 5">
    <name type="scientific">Coprococcus eutactus</name>
    <dbReference type="NCBI Taxonomy" id="33043"/>
    <lineage>
        <taxon>Bacteria</taxon>
        <taxon>Bacillati</taxon>
        <taxon>Bacillota</taxon>
        <taxon>Clostridia</taxon>
        <taxon>Lachnospirales</taxon>
        <taxon>Lachnospiraceae</taxon>
        <taxon>Coprococcus</taxon>
    </lineage>
</organism>
<dbReference type="InterPro" id="IPR008242">
    <property type="entry name" value="Chor_mutase/pphenate_deHydtase"/>
</dbReference>
<dbReference type="SMART" id="SM00830">
    <property type="entry name" value="CM_2"/>
    <property type="match status" value="1"/>
</dbReference>
<accession>A0AAI9K5E9</accession>
<dbReference type="GO" id="GO:0004664">
    <property type="term" value="F:prephenate dehydratase activity"/>
    <property type="evidence" value="ECO:0007669"/>
    <property type="project" value="InterPro"/>
</dbReference>
<dbReference type="InterPro" id="IPR002701">
    <property type="entry name" value="CM_II_prokaryot"/>
</dbReference>
<evidence type="ECO:0008006" key="6">
    <source>
        <dbReference type="Google" id="ProtNLM"/>
    </source>
</evidence>
<dbReference type="PANTHER" id="PTHR38041:SF1">
    <property type="entry name" value="CHORISMATE MUTASE"/>
    <property type="match status" value="1"/>
</dbReference>
<dbReference type="InterPro" id="IPR036263">
    <property type="entry name" value="Chorismate_II_sf"/>
</dbReference>
<dbReference type="Gene3D" id="3.30.70.260">
    <property type="match status" value="1"/>
</dbReference>
<evidence type="ECO:0000313" key="5">
    <source>
        <dbReference type="Proteomes" id="UP000660047"/>
    </source>
</evidence>
<dbReference type="RefSeq" id="WP_022216797.1">
    <property type="nucleotide sequence ID" value="NZ_BLYL01000008.1"/>
</dbReference>
<comment type="caution">
    <text evidence="4">The sequence shown here is derived from an EMBL/GenBank/DDBJ whole genome shotgun (WGS) entry which is preliminary data.</text>
</comment>
<dbReference type="Proteomes" id="UP000660047">
    <property type="component" value="Unassembled WGS sequence"/>
</dbReference>
<dbReference type="Pfam" id="PF01817">
    <property type="entry name" value="CM_2"/>
    <property type="match status" value="1"/>
</dbReference>